<evidence type="ECO:0000313" key="4">
    <source>
        <dbReference type="EMBL" id="GAA4141303.1"/>
    </source>
</evidence>
<dbReference type="InterPro" id="IPR001789">
    <property type="entry name" value="Sig_transdc_resp-reg_receiver"/>
</dbReference>
<name>A0ABP7YU39_9ACTN</name>
<protein>
    <recommendedName>
        <fullName evidence="3">Response regulatory domain-containing protein</fullName>
    </recommendedName>
</protein>
<organism evidence="4 5">
    <name type="scientific">Actinomadura keratinilytica</name>
    <dbReference type="NCBI Taxonomy" id="547461"/>
    <lineage>
        <taxon>Bacteria</taxon>
        <taxon>Bacillati</taxon>
        <taxon>Actinomycetota</taxon>
        <taxon>Actinomycetes</taxon>
        <taxon>Streptosporangiales</taxon>
        <taxon>Thermomonosporaceae</taxon>
        <taxon>Actinomadura</taxon>
    </lineage>
</organism>
<dbReference type="SUPFAM" id="SSF52172">
    <property type="entry name" value="CheY-like"/>
    <property type="match status" value="1"/>
</dbReference>
<evidence type="ECO:0000313" key="5">
    <source>
        <dbReference type="Proteomes" id="UP001500266"/>
    </source>
</evidence>
<dbReference type="PROSITE" id="PS50110">
    <property type="entry name" value="RESPONSE_REGULATORY"/>
    <property type="match status" value="1"/>
</dbReference>
<dbReference type="Proteomes" id="UP001500266">
    <property type="component" value="Unassembled WGS sequence"/>
</dbReference>
<keyword evidence="5" id="KW-1185">Reference proteome</keyword>
<accession>A0ABP7YU39</accession>
<keyword evidence="1" id="KW-0597">Phosphoprotein</keyword>
<dbReference type="InterPro" id="IPR011006">
    <property type="entry name" value="CheY-like_superfamily"/>
</dbReference>
<proteinExistence type="predicted"/>
<comment type="caution">
    <text evidence="4">The sequence shown here is derived from an EMBL/GenBank/DDBJ whole genome shotgun (WGS) entry which is preliminary data.</text>
</comment>
<dbReference type="Gene3D" id="3.40.50.2300">
    <property type="match status" value="1"/>
</dbReference>
<dbReference type="EMBL" id="BAABDO010000036">
    <property type="protein sequence ID" value="GAA4141303.1"/>
    <property type="molecule type" value="Genomic_DNA"/>
</dbReference>
<sequence>MTPHQRLFAVFTRRLGGPPPPRRAARPAGPGARPGAGGRAGGGGRARRVGRLAPARAERVAFSAMSTAPESPVKVLVYSDDADTRAQIKMAIGRRPAADLPKVEYVEIATQPAVVERLDRGDIDVMVVDAEAQPAGGLGVCRQAKDEVYDCPPVLAVIARRDDGWLATWSRADAVVSRPLDPMAVARAVADLVRKRTADRLPAV</sequence>
<feature type="region of interest" description="Disordered" evidence="2">
    <location>
        <begin position="13"/>
        <end position="47"/>
    </location>
</feature>
<evidence type="ECO:0000256" key="1">
    <source>
        <dbReference type="PROSITE-ProRule" id="PRU00169"/>
    </source>
</evidence>
<reference evidence="5" key="1">
    <citation type="journal article" date="2019" name="Int. J. Syst. Evol. Microbiol.">
        <title>The Global Catalogue of Microorganisms (GCM) 10K type strain sequencing project: providing services to taxonomists for standard genome sequencing and annotation.</title>
        <authorList>
            <consortium name="The Broad Institute Genomics Platform"/>
            <consortium name="The Broad Institute Genome Sequencing Center for Infectious Disease"/>
            <person name="Wu L."/>
            <person name="Ma J."/>
        </authorList>
    </citation>
    <scope>NUCLEOTIDE SEQUENCE [LARGE SCALE GENOMIC DNA]</scope>
    <source>
        <strain evidence="5">JCM 17316</strain>
    </source>
</reference>
<feature type="modified residue" description="4-aspartylphosphate" evidence="1">
    <location>
        <position position="129"/>
    </location>
</feature>
<gene>
    <name evidence="4" type="ORF">GCM10022416_29160</name>
</gene>
<feature type="domain" description="Response regulatory" evidence="3">
    <location>
        <begin position="74"/>
        <end position="193"/>
    </location>
</feature>
<evidence type="ECO:0000256" key="2">
    <source>
        <dbReference type="SAM" id="MobiDB-lite"/>
    </source>
</evidence>
<evidence type="ECO:0000259" key="3">
    <source>
        <dbReference type="PROSITE" id="PS50110"/>
    </source>
</evidence>
<feature type="compositionally biased region" description="Gly residues" evidence="2">
    <location>
        <begin position="32"/>
        <end position="44"/>
    </location>
</feature>